<keyword evidence="5" id="KW-0571">Peptide transport</keyword>
<evidence type="ECO:0000256" key="3">
    <source>
        <dbReference type="ARBA" id="ARBA00022475"/>
    </source>
</evidence>
<feature type="transmembrane region" description="Helical" evidence="9">
    <location>
        <begin position="94"/>
        <end position="113"/>
    </location>
</feature>
<keyword evidence="5" id="KW-0653">Protein transport</keyword>
<dbReference type="Gene3D" id="1.20.1250.20">
    <property type="entry name" value="MFS general substrate transporter like domains"/>
    <property type="match status" value="1"/>
</dbReference>
<dbReference type="InterPro" id="IPR050171">
    <property type="entry name" value="MFS_Transporters"/>
</dbReference>
<name>A0A410JU94_ORNRH</name>
<organism evidence="10 11">
    <name type="scientific">Ornithobacterium rhinotracheale</name>
    <dbReference type="NCBI Taxonomy" id="28251"/>
    <lineage>
        <taxon>Bacteria</taxon>
        <taxon>Pseudomonadati</taxon>
        <taxon>Bacteroidota</taxon>
        <taxon>Flavobacteriia</taxon>
        <taxon>Flavobacteriales</taxon>
        <taxon>Weeksellaceae</taxon>
        <taxon>Ornithobacterium</taxon>
    </lineage>
</organism>
<feature type="transmembrane region" description="Helical" evidence="9">
    <location>
        <begin position="260"/>
        <end position="278"/>
    </location>
</feature>
<evidence type="ECO:0000256" key="2">
    <source>
        <dbReference type="ARBA" id="ARBA00022448"/>
    </source>
</evidence>
<evidence type="ECO:0000256" key="1">
    <source>
        <dbReference type="ARBA" id="ARBA00004651"/>
    </source>
</evidence>
<proteinExistence type="inferred from homology"/>
<feature type="transmembrane region" description="Helical" evidence="9">
    <location>
        <begin position="438"/>
        <end position="457"/>
    </location>
</feature>
<dbReference type="NCBIfam" id="TIGR00924">
    <property type="entry name" value="yjdL_sub1_fam"/>
    <property type="match status" value="1"/>
</dbReference>
<dbReference type="PROSITE" id="PS01023">
    <property type="entry name" value="PTR2_2"/>
    <property type="match status" value="1"/>
</dbReference>
<feature type="transmembrane region" description="Helical" evidence="9">
    <location>
        <begin position="125"/>
        <end position="142"/>
    </location>
</feature>
<keyword evidence="4 8" id="KW-0812">Transmembrane</keyword>
<gene>
    <name evidence="10" type="ORF">EQP59_09900</name>
</gene>
<evidence type="ECO:0000313" key="10">
    <source>
        <dbReference type="EMBL" id="QAR31631.1"/>
    </source>
</evidence>
<dbReference type="OrthoDB" id="9772725at2"/>
<feature type="transmembrane region" description="Helical" evidence="9">
    <location>
        <begin position="290"/>
        <end position="307"/>
    </location>
</feature>
<dbReference type="EMBL" id="CP035107">
    <property type="protein sequence ID" value="QAR31631.1"/>
    <property type="molecule type" value="Genomic_DNA"/>
</dbReference>
<feature type="transmembrane region" description="Helical" evidence="9">
    <location>
        <begin position="190"/>
        <end position="211"/>
    </location>
</feature>
<dbReference type="InterPro" id="IPR036259">
    <property type="entry name" value="MFS_trans_sf"/>
</dbReference>
<feature type="transmembrane region" description="Helical" evidence="9">
    <location>
        <begin position="370"/>
        <end position="390"/>
    </location>
</feature>
<evidence type="ECO:0000256" key="4">
    <source>
        <dbReference type="ARBA" id="ARBA00022692"/>
    </source>
</evidence>
<keyword evidence="3" id="KW-1003">Cell membrane</keyword>
<sequence>MSISLNQNNLPNGIPQKEILGHPAGLFVLFFSEMWERFCYYGMRTLLTLYVVKALLQSDATAFSIYGAYTGLVYAAPVLGGWVADHVLGYKYSVLFGGIMMMIGEMLILGPHFLGTSVQETGLTWLYIGMAIIIVGNGYFKANISSIVGKLYKDNDVRRDSGFTIFYIGINLGALLATLIAGWVGEVYGYEYGFGLAGIGMLCGIFIFYAGRKLYGHVAEPPANLNNKVVGPLTRFHVTILASIAIIPLLYLLIQYNTLVGYLMVVVALYVLYTLLSAGIKGGKILRDRMIIFVILCLLNIIFWAFFEQAGTSLTLFAERNVDRQNFLGFWNITAAQTQVFNAFYIIAMGSVFSMLWIKLDKLKLNPNIPAKFGIGIVLVGIGFLVPKLFPISPLYTVSIWALVLLYFCHTIGELFLSPIGLSMVTKLAPKNMTGTLMGAWFLSLAGANYVAGSILAPLTGTGGEENAADVVMTPAQSLAQYLEVFGKFGYIAVGCGLVVLLASPFLNKLMHGIK</sequence>
<feature type="transmembrane region" description="Helical" evidence="9">
    <location>
        <begin position="62"/>
        <end position="82"/>
    </location>
</feature>
<feature type="transmembrane region" description="Helical" evidence="9">
    <location>
        <begin position="163"/>
        <end position="184"/>
    </location>
</feature>
<dbReference type="InterPro" id="IPR018456">
    <property type="entry name" value="PTR2_symporter_CS"/>
</dbReference>
<dbReference type="CDD" id="cd17346">
    <property type="entry name" value="MFS_DtpA_like"/>
    <property type="match status" value="1"/>
</dbReference>
<evidence type="ECO:0000256" key="9">
    <source>
        <dbReference type="SAM" id="Phobius"/>
    </source>
</evidence>
<dbReference type="PANTHER" id="PTHR23517:SF15">
    <property type="entry name" value="PROTON-DEPENDENT OLIGOPEPTIDE FAMILY TRANSPORT PROTEIN"/>
    <property type="match status" value="1"/>
</dbReference>
<protein>
    <submittedName>
        <fullName evidence="10">MFS transporter</fullName>
    </submittedName>
</protein>
<evidence type="ECO:0000256" key="6">
    <source>
        <dbReference type="ARBA" id="ARBA00022989"/>
    </source>
</evidence>
<dbReference type="GO" id="GO:1904680">
    <property type="term" value="F:peptide transmembrane transporter activity"/>
    <property type="evidence" value="ECO:0007669"/>
    <property type="project" value="InterPro"/>
</dbReference>
<accession>A0A410JU94</accession>
<evidence type="ECO:0000313" key="11">
    <source>
        <dbReference type="Proteomes" id="UP000287701"/>
    </source>
</evidence>
<dbReference type="GO" id="GO:0005886">
    <property type="term" value="C:plasma membrane"/>
    <property type="evidence" value="ECO:0007669"/>
    <property type="project" value="UniProtKB-SubCell"/>
</dbReference>
<dbReference type="RefSeq" id="WP_128502060.1">
    <property type="nucleotide sequence ID" value="NZ_CP035107.1"/>
</dbReference>
<dbReference type="InterPro" id="IPR000109">
    <property type="entry name" value="POT_fam"/>
</dbReference>
<evidence type="ECO:0000256" key="5">
    <source>
        <dbReference type="ARBA" id="ARBA00022856"/>
    </source>
</evidence>
<comment type="similarity">
    <text evidence="8">Belongs to the major facilitator superfamily. Proton-dependent oligopeptide transporter (POT/PTR) (TC 2.A.17) family.</text>
</comment>
<comment type="subcellular location">
    <subcellularLocation>
        <location evidence="1">Cell membrane</location>
        <topology evidence="1">Multi-pass membrane protein</topology>
    </subcellularLocation>
    <subcellularLocation>
        <location evidence="8">Membrane</location>
        <topology evidence="8">Multi-pass membrane protein</topology>
    </subcellularLocation>
</comment>
<dbReference type="Proteomes" id="UP000287701">
    <property type="component" value="Chromosome"/>
</dbReference>
<evidence type="ECO:0000256" key="8">
    <source>
        <dbReference type="RuleBase" id="RU003755"/>
    </source>
</evidence>
<evidence type="ECO:0000256" key="7">
    <source>
        <dbReference type="ARBA" id="ARBA00023136"/>
    </source>
</evidence>
<dbReference type="SUPFAM" id="SSF103473">
    <property type="entry name" value="MFS general substrate transporter"/>
    <property type="match status" value="1"/>
</dbReference>
<dbReference type="GO" id="GO:0006857">
    <property type="term" value="P:oligopeptide transport"/>
    <property type="evidence" value="ECO:0007669"/>
    <property type="project" value="InterPro"/>
</dbReference>
<keyword evidence="6 9" id="KW-1133">Transmembrane helix</keyword>
<feature type="transmembrane region" description="Helical" evidence="9">
    <location>
        <begin position="489"/>
        <end position="507"/>
    </location>
</feature>
<feature type="transmembrane region" description="Helical" evidence="9">
    <location>
        <begin position="232"/>
        <end position="254"/>
    </location>
</feature>
<feature type="transmembrane region" description="Helical" evidence="9">
    <location>
        <begin position="340"/>
        <end position="358"/>
    </location>
</feature>
<keyword evidence="7 9" id="KW-0472">Membrane</keyword>
<keyword evidence="2 8" id="KW-0813">Transport</keyword>
<dbReference type="AlphaFoldDB" id="A0A410JU94"/>
<reference evidence="10 11" key="1">
    <citation type="submission" date="2019-01" db="EMBL/GenBank/DDBJ databases">
        <title>Whole Genome of Ornithobacterium rhinotracheale FARPER-174b.</title>
        <authorList>
            <person name="Tataje-Lavanda L.A."/>
            <person name="Montalvan A."/>
            <person name="Montesinos R."/>
            <person name="Zimic M."/>
            <person name="Fernandez-Sanchez M."/>
            <person name="Fernandez-Diaz M."/>
        </authorList>
    </citation>
    <scope>NUCLEOTIDE SEQUENCE [LARGE SCALE GENOMIC DNA]</scope>
    <source>
        <strain evidence="10 11">FARPER-174b</strain>
    </source>
</reference>
<dbReference type="PANTHER" id="PTHR23517">
    <property type="entry name" value="RESISTANCE PROTEIN MDTM, PUTATIVE-RELATED-RELATED"/>
    <property type="match status" value="1"/>
</dbReference>
<dbReference type="InterPro" id="IPR005279">
    <property type="entry name" value="Dipep/tripep_permease"/>
</dbReference>
<feature type="transmembrane region" description="Helical" evidence="9">
    <location>
        <begin position="396"/>
        <end position="417"/>
    </location>
</feature>
<dbReference type="Pfam" id="PF00854">
    <property type="entry name" value="PTR2"/>
    <property type="match status" value="1"/>
</dbReference>